<organism evidence="1 2">
    <name type="scientific">Prunus armeniaca</name>
    <name type="common">Apricot</name>
    <name type="synonym">Armeniaca vulgaris</name>
    <dbReference type="NCBI Taxonomy" id="36596"/>
    <lineage>
        <taxon>Eukaryota</taxon>
        <taxon>Viridiplantae</taxon>
        <taxon>Streptophyta</taxon>
        <taxon>Embryophyta</taxon>
        <taxon>Tracheophyta</taxon>
        <taxon>Spermatophyta</taxon>
        <taxon>Magnoliopsida</taxon>
        <taxon>eudicotyledons</taxon>
        <taxon>Gunneridae</taxon>
        <taxon>Pentapetalae</taxon>
        <taxon>rosids</taxon>
        <taxon>fabids</taxon>
        <taxon>Rosales</taxon>
        <taxon>Rosaceae</taxon>
        <taxon>Amygdaloideae</taxon>
        <taxon>Amygdaleae</taxon>
        <taxon>Prunus</taxon>
    </lineage>
</organism>
<gene>
    <name evidence="1" type="ORF">CURHAP_LOCUS3922</name>
</gene>
<dbReference type="EMBL" id="CAEKDK010000001">
    <property type="protein sequence ID" value="CAB4263530.1"/>
    <property type="molecule type" value="Genomic_DNA"/>
</dbReference>
<proteinExistence type="predicted"/>
<dbReference type="Proteomes" id="UP000507222">
    <property type="component" value="Unassembled WGS sequence"/>
</dbReference>
<dbReference type="AlphaFoldDB" id="A0A6J5THU4"/>
<evidence type="ECO:0000313" key="1">
    <source>
        <dbReference type="EMBL" id="CAB4263530.1"/>
    </source>
</evidence>
<reference evidence="1 2" key="1">
    <citation type="submission" date="2020-05" db="EMBL/GenBank/DDBJ databases">
        <authorList>
            <person name="Campoy J."/>
            <person name="Schneeberger K."/>
            <person name="Spophaly S."/>
        </authorList>
    </citation>
    <scope>NUCLEOTIDE SEQUENCE [LARGE SCALE GENOMIC DNA]</scope>
    <source>
        <strain evidence="1">PruArmRojPasFocal</strain>
    </source>
</reference>
<sequence length="61" mass="6112">MHCVGISCLGLGMSCESEAIGSLTCLALACRASACLALACESEAIGSLSEAIGMPCLGFRE</sequence>
<protein>
    <submittedName>
        <fullName evidence="1">Uncharacterized protein</fullName>
    </submittedName>
</protein>
<name>A0A6J5THU4_PRUAR</name>
<accession>A0A6J5THU4</accession>
<evidence type="ECO:0000313" key="2">
    <source>
        <dbReference type="Proteomes" id="UP000507222"/>
    </source>
</evidence>